<organism evidence="2 3">
    <name type="scientific">Pelagerythrobacter rhizovicinus</name>
    <dbReference type="NCBI Taxonomy" id="2268576"/>
    <lineage>
        <taxon>Bacteria</taxon>
        <taxon>Pseudomonadati</taxon>
        <taxon>Pseudomonadota</taxon>
        <taxon>Alphaproteobacteria</taxon>
        <taxon>Sphingomonadales</taxon>
        <taxon>Erythrobacteraceae</taxon>
        <taxon>Pelagerythrobacter</taxon>
    </lineage>
</organism>
<evidence type="ECO:0000256" key="1">
    <source>
        <dbReference type="SAM" id="Phobius"/>
    </source>
</evidence>
<keyword evidence="1" id="KW-0812">Transmembrane</keyword>
<protein>
    <recommendedName>
        <fullName evidence="4">Two pore domain potassium channel family protein</fullName>
    </recommendedName>
</protein>
<comment type="caution">
    <text evidence="2">The sequence shown here is derived from an EMBL/GenBank/DDBJ whole genome shotgun (WGS) entry which is preliminary data.</text>
</comment>
<keyword evidence="3" id="KW-1185">Reference proteome</keyword>
<feature type="transmembrane region" description="Helical" evidence="1">
    <location>
        <begin position="114"/>
        <end position="137"/>
    </location>
</feature>
<evidence type="ECO:0000313" key="2">
    <source>
        <dbReference type="EMBL" id="RXZ64574.1"/>
    </source>
</evidence>
<keyword evidence="1" id="KW-0472">Membrane</keyword>
<evidence type="ECO:0000313" key="3">
    <source>
        <dbReference type="Proteomes" id="UP000293623"/>
    </source>
</evidence>
<name>A0A4Q2KHH2_9SPHN</name>
<keyword evidence="1" id="KW-1133">Transmembrane helix</keyword>
<accession>A0A4Q2KHH2</accession>
<feature type="transmembrane region" description="Helical" evidence="1">
    <location>
        <begin position="42"/>
        <end position="69"/>
    </location>
</feature>
<reference evidence="2 3" key="1">
    <citation type="submission" date="2019-01" db="EMBL/GenBank/DDBJ databases">
        <title>Altererythrobacter rhizovicinus sp. nov., isolated from the rhizosphere soil of Haloxylon ammodendron.</title>
        <authorList>
            <person name="Li H.-P."/>
            <person name="Gou J.-Y."/>
            <person name="Yao D."/>
            <person name="Han Q.-Q."/>
            <person name="Shao K.-Z."/>
            <person name="Zhao Q."/>
            <person name="Zhang J.-L."/>
        </authorList>
    </citation>
    <scope>NUCLEOTIDE SEQUENCE [LARGE SCALE GENOMIC DNA]</scope>
    <source>
        <strain evidence="2 3">AY-3R</strain>
    </source>
</reference>
<dbReference type="AlphaFoldDB" id="A0A4Q2KHH2"/>
<proteinExistence type="predicted"/>
<evidence type="ECO:0008006" key="4">
    <source>
        <dbReference type="Google" id="ProtNLM"/>
    </source>
</evidence>
<dbReference type="SUPFAM" id="SSF81324">
    <property type="entry name" value="Voltage-gated potassium channels"/>
    <property type="match status" value="1"/>
</dbReference>
<feature type="transmembrane region" description="Helical" evidence="1">
    <location>
        <begin position="6"/>
        <end position="30"/>
    </location>
</feature>
<feature type="transmembrane region" description="Helical" evidence="1">
    <location>
        <begin position="81"/>
        <end position="102"/>
    </location>
</feature>
<sequence>MTSSEVVVLASGAMLLALLGVLHLGGLRLIGWCQPRRRHPYLRVLVTFWALAVLHLVEIAIGALALWLLAAVPGTGAFGPAFGGAAADYLYVAGISFVTLGYAQVEAQGAIRLLVMLLSLGGFMVLTWSATFIYTIWGENFRDEP</sequence>
<dbReference type="RefSeq" id="WP_129524881.1">
    <property type="nucleotide sequence ID" value="NZ_SDPV01000002.1"/>
</dbReference>
<dbReference type="Proteomes" id="UP000293623">
    <property type="component" value="Unassembled WGS sequence"/>
</dbReference>
<dbReference type="EMBL" id="SDPV01000002">
    <property type="protein sequence ID" value="RXZ64574.1"/>
    <property type="molecule type" value="Genomic_DNA"/>
</dbReference>
<gene>
    <name evidence="2" type="ORF">ETX26_11855</name>
</gene>
<dbReference type="OrthoDB" id="2974133at2"/>